<evidence type="ECO:0000256" key="2">
    <source>
        <dbReference type="ARBA" id="ARBA00022741"/>
    </source>
</evidence>
<gene>
    <name evidence="3" type="ORF">BaRGS_00010512</name>
</gene>
<comment type="caution">
    <text evidence="3">The sequence shown here is derived from an EMBL/GenBank/DDBJ whole genome shotgun (WGS) entry which is preliminary data.</text>
</comment>
<protein>
    <submittedName>
        <fullName evidence="3">Uncharacterized protein</fullName>
    </submittedName>
</protein>
<keyword evidence="4" id="KW-1185">Reference proteome</keyword>
<dbReference type="PANTHER" id="PTHR47978">
    <property type="match status" value="1"/>
</dbReference>
<dbReference type="NCBIfam" id="TIGR00231">
    <property type="entry name" value="small_GTP"/>
    <property type="match status" value="1"/>
</dbReference>
<dbReference type="SUPFAM" id="SSF52540">
    <property type="entry name" value="P-loop containing nucleoside triphosphate hydrolases"/>
    <property type="match status" value="1"/>
</dbReference>
<dbReference type="AlphaFoldDB" id="A0ABD0LGS1"/>
<sequence length="193" mass="21942">MPYSTTLLRMCVVGDVAVGKTSLTARFMNGTFCDMYKPTCLVSYFHKLVQTPDRNVFLQIWDTAGQERHRSLSPHIVRDSRSAMLVYDVTNRTSYEEVKRYWLGWIAEHAPPGIRLTLVGNKSDLDARSNLRQVSRKEAKRYAEANGMLFYETSAKTGKNVDVAFLDGGSFPMLKRTRTKSTRKPTHLAKSVL</sequence>
<dbReference type="GO" id="GO:0000166">
    <property type="term" value="F:nucleotide binding"/>
    <property type="evidence" value="ECO:0007669"/>
    <property type="project" value="UniProtKB-KW"/>
</dbReference>
<dbReference type="PROSITE" id="PS51420">
    <property type="entry name" value="RHO"/>
    <property type="match status" value="1"/>
</dbReference>
<evidence type="ECO:0000256" key="1">
    <source>
        <dbReference type="ARBA" id="ARBA00006270"/>
    </source>
</evidence>
<dbReference type="SMART" id="SM00174">
    <property type="entry name" value="RHO"/>
    <property type="match status" value="1"/>
</dbReference>
<evidence type="ECO:0000313" key="3">
    <source>
        <dbReference type="EMBL" id="KAK7498252.1"/>
    </source>
</evidence>
<dbReference type="InterPro" id="IPR027417">
    <property type="entry name" value="P-loop_NTPase"/>
</dbReference>
<dbReference type="Gene3D" id="3.40.50.300">
    <property type="entry name" value="P-loop containing nucleotide triphosphate hydrolases"/>
    <property type="match status" value="1"/>
</dbReference>
<organism evidence="3 4">
    <name type="scientific">Batillaria attramentaria</name>
    <dbReference type="NCBI Taxonomy" id="370345"/>
    <lineage>
        <taxon>Eukaryota</taxon>
        <taxon>Metazoa</taxon>
        <taxon>Spiralia</taxon>
        <taxon>Lophotrochozoa</taxon>
        <taxon>Mollusca</taxon>
        <taxon>Gastropoda</taxon>
        <taxon>Caenogastropoda</taxon>
        <taxon>Sorbeoconcha</taxon>
        <taxon>Cerithioidea</taxon>
        <taxon>Batillariidae</taxon>
        <taxon>Batillaria</taxon>
    </lineage>
</organism>
<dbReference type="EMBL" id="JACVVK020000052">
    <property type="protein sequence ID" value="KAK7498252.1"/>
    <property type="molecule type" value="Genomic_DNA"/>
</dbReference>
<accession>A0ABD0LGS1</accession>
<dbReference type="CDD" id="cd00154">
    <property type="entry name" value="Rab"/>
    <property type="match status" value="1"/>
</dbReference>
<dbReference type="Proteomes" id="UP001519460">
    <property type="component" value="Unassembled WGS sequence"/>
</dbReference>
<dbReference type="PROSITE" id="PS51421">
    <property type="entry name" value="RAS"/>
    <property type="match status" value="1"/>
</dbReference>
<comment type="similarity">
    <text evidence="1">Belongs to the small GTPase superfamily. Rab family.</text>
</comment>
<dbReference type="PROSITE" id="PS51419">
    <property type="entry name" value="RAB"/>
    <property type="match status" value="1"/>
</dbReference>
<dbReference type="InterPro" id="IPR001806">
    <property type="entry name" value="Small_GTPase"/>
</dbReference>
<reference evidence="3 4" key="1">
    <citation type="journal article" date="2023" name="Sci. Data">
        <title>Genome assembly of the Korean intertidal mud-creeper Batillaria attramentaria.</title>
        <authorList>
            <person name="Patra A.K."/>
            <person name="Ho P.T."/>
            <person name="Jun S."/>
            <person name="Lee S.J."/>
            <person name="Kim Y."/>
            <person name="Won Y.J."/>
        </authorList>
    </citation>
    <scope>NUCLEOTIDE SEQUENCE [LARGE SCALE GENOMIC DNA]</scope>
    <source>
        <strain evidence="3">Wonlab-2016</strain>
    </source>
</reference>
<proteinExistence type="inferred from homology"/>
<dbReference type="FunFam" id="3.40.50.300:FF:001329">
    <property type="entry name" value="Small GTP-binding protein, putative"/>
    <property type="match status" value="1"/>
</dbReference>
<name>A0ABD0LGS1_9CAEN</name>
<keyword evidence="2" id="KW-0547">Nucleotide-binding</keyword>
<dbReference type="InterPro" id="IPR005225">
    <property type="entry name" value="Small_GTP-bd"/>
</dbReference>
<dbReference type="PRINTS" id="PR00449">
    <property type="entry name" value="RASTRNSFRMNG"/>
</dbReference>
<evidence type="ECO:0000313" key="4">
    <source>
        <dbReference type="Proteomes" id="UP001519460"/>
    </source>
</evidence>
<dbReference type="Pfam" id="PF00071">
    <property type="entry name" value="Ras"/>
    <property type="match status" value="1"/>
</dbReference>
<dbReference type="SMART" id="SM00173">
    <property type="entry name" value="RAS"/>
    <property type="match status" value="1"/>
</dbReference>
<dbReference type="SMART" id="SM00175">
    <property type="entry name" value="RAB"/>
    <property type="match status" value="1"/>
</dbReference>